<dbReference type="Pfam" id="PF24523">
    <property type="entry name" value="DUF7595"/>
    <property type="match status" value="1"/>
</dbReference>
<proteinExistence type="predicted"/>
<dbReference type="CDD" id="cd09917">
    <property type="entry name" value="F-box_SF"/>
    <property type="match status" value="1"/>
</dbReference>
<reference evidence="2 3" key="2">
    <citation type="submission" date="2024-10" db="EMBL/GenBank/DDBJ databases">
        <authorList>
            <person name="Ryan C."/>
        </authorList>
    </citation>
    <scope>NUCLEOTIDE SEQUENCE [LARGE SCALE GENOMIC DNA]</scope>
</reference>
<dbReference type="PANTHER" id="PTHR35828">
    <property type="entry name" value="OS08G0203800 PROTEIN-RELATED"/>
    <property type="match status" value="1"/>
</dbReference>
<organism evidence="2 3">
    <name type="scientific">Urochloa decumbens</name>
    <dbReference type="NCBI Taxonomy" id="240449"/>
    <lineage>
        <taxon>Eukaryota</taxon>
        <taxon>Viridiplantae</taxon>
        <taxon>Streptophyta</taxon>
        <taxon>Embryophyta</taxon>
        <taxon>Tracheophyta</taxon>
        <taxon>Spermatophyta</taxon>
        <taxon>Magnoliopsida</taxon>
        <taxon>Liliopsida</taxon>
        <taxon>Poales</taxon>
        <taxon>Poaceae</taxon>
        <taxon>PACMAD clade</taxon>
        <taxon>Panicoideae</taxon>
        <taxon>Panicodae</taxon>
        <taxon>Paniceae</taxon>
        <taxon>Melinidinae</taxon>
        <taxon>Urochloa</taxon>
    </lineage>
</organism>
<dbReference type="SUPFAM" id="SSF81383">
    <property type="entry name" value="F-box domain"/>
    <property type="match status" value="1"/>
</dbReference>
<dbReference type="InterPro" id="IPR056016">
    <property type="entry name" value="DUF7595"/>
</dbReference>
<evidence type="ECO:0000313" key="3">
    <source>
        <dbReference type="Proteomes" id="UP001497457"/>
    </source>
</evidence>
<name>A0ABC8WK76_9POAL</name>
<evidence type="ECO:0000259" key="1">
    <source>
        <dbReference type="Pfam" id="PF24523"/>
    </source>
</evidence>
<protein>
    <recommendedName>
        <fullName evidence="1">DUF7595 domain-containing protein</fullName>
    </recommendedName>
</protein>
<dbReference type="InterPro" id="IPR036047">
    <property type="entry name" value="F-box-like_dom_sf"/>
</dbReference>
<feature type="domain" description="DUF7595" evidence="1">
    <location>
        <begin position="110"/>
        <end position="352"/>
    </location>
</feature>
<keyword evidence="3" id="KW-1185">Reference proteome</keyword>
<dbReference type="EMBL" id="OZ075122">
    <property type="protein sequence ID" value="CAL4911407.1"/>
    <property type="molecule type" value="Genomic_DNA"/>
</dbReference>
<evidence type="ECO:0000313" key="2">
    <source>
        <dbReference type="EMBL" id="CAL4911407.1"/>
    </source>
</evidence>
<dbReference type="AlphaFoldDB" id="A0ABC8WK76"/>
<gene>
    <name evidence="2" type="ORF">URODEC1_LOCUS14977</name>
</gene>
<dbReference type="Proteomes" id="UP001497457">
    <property type="component" value="Chromosome 12b"/>
</dbReference>
<dbReference type="PANTHER" id="PTHR35828:SF45">
    <property type="entry name" value="F-BOX DOMAIN-CONTAINING PROTEIN"/>
    <property type="match status" value="1"/>
</dbReference>
<sequence length="409" mass="45026">MEDDAPAAAALPVDLVLEIAARSDPATLLRCAAACRALRLGAASPAFHRGLRLRHAGGEGRRFVPALLRGFFHQRRRRAEGEDPRFVDPLLPRGAPSPEPFRSFLSEYTDLFEFYAPAAARGGLVALRSSNPDEEEEPSVVTTCTSMGVCDPMAGSLEFFRPPGISAHSHVLLTDGCDGIGCRFRLLAANLQSPQADDRAACCCLQTQTYSSDTAALVLDGVAHWLCMSSDHQSYYVLTFSSKAASPTVTVTVIREEDDDGDDHCRRLHGRKPEELLLVSSPVEGRVSLLVAEQGLEISLWTADAAGSCWTRQVMVDAEKVRQAAAPMELPLDGKRELRWFGEKSGGVLLRVVEPVRGCSLYFMLGMGTGRVRMLCRFCRDRDVLVFFPYEMDLSFWRPKITPNVIVHR</sequence>
<accession>A0ABC8WK76</accession>
<reference evidence="3" key="1">
    <citation type="submission" date="2024-06" db="EMBL/GenBank/DDBJ databases">
        <authorList>
            <person name="Ryan C."/>
        </authorList>
    </citation>
    <scope>NUCLEOTIDE SEQUENCE [LARGE SCALE GENOMIC DNA]</scope>
</reference>